<dbReference type="EMBL" id="JACRTJ010000002">
    <property type="protein sequence ID" value="MBC8597788.1"/>
    <property type="molecule type" value="Genomic_DNA"/>
</dbReference>
<evidence type="ECO:0000259" key="9">
    <source>
        <dbReference type="Pfam" id="PF03176"/>
    </source>
</evidence>
<proteinExistence type="predicted"/>
<comment type="subcellular location">
    <subcellularLocation>
        <location evidence="1">Cell membrane</location>
        <topology evidence="1">Multi-pass membrane protein</topology>
    </subcellularLocation>
</comment>
<evidence type="ECO:0000313" key="10">
    <source>
        <dbReference type="EMBL" id="MBC8597788.1"/>
    </source>
</evidence>
<feature type="transmembrane region" description="Helical" evidence="8">
    <location>
        <begin position="731"/>
        <end position="761"/>
    </location>
</feature>
<reference evidence="10 11" key="1">
    <citation type="submission" date="2020-08" db="EMBL/GenBank/DDBJ databases">
        <title>Genome public.</title>
        <authorList>
            <person name="Liu C."/>
            <person name="Sun Q."/>
        </authorList>
    </citation>
    <scope>NUCLEOTIDE SEQUENCE [LARGE SCALE GENOMIC DNA]</scope>
    <source>
        <strain evidence="10 11">BX10</strain>
    </source>
</reference>
<accession>A0ABR7NNY0</accession>
<keyword evidence="3 8" id="KW-0812">Transmembrane</keyword>
<feature type="region of interest" description="Disordered" evidence="7">
    <location>
        <begin position="827"/>
        <end position="861"/>
    </location>
</feature>
<dbReference type="SUPFAM" id="SSF82866">
    <property type="entry name" value="Multidrug efflux transporter AcrB transmembrane domain"/>
    <property type="match status" value="2"/>
</dbReference>
<feature type="transmembrane region" description="Helical" evidence="8">
    <location>
        <begin position="205"/>
        <end position="225"/>
    </location>
</feature>
<feature type="transmembrane region" description="Helical" evidence="8">
    <location>
        <begin position="180"/>
        <end position="198"/>
    </location>
</feature>
<feature type="compositionally biased region" description="Basic and acidic residues" evidence="7">
    <location>
        <begin position="841"/>
        <end position="861"/>
    </location>
</feature>
<sequence length="861" mass="95212">MEDNRQKPGFFVRLATLIVDKRNLFFLLYTAGIIFSLISQGWVQVNNDITDYLPEETETRQGLQLMEDEFTTFGTARVMISNITYENAEELKDVIEAIPGVSSVTFGDQVDEDENTIDADDRDDYYKDSAALYSVTFEGETDDPVSEEAMVQLRETLKDYDLSISSEVGEDGSARLEKEMQSILVVAAITILVVLFLTSRTYGEIPVLLLTFVAAALLNKGTNYLLGEISFISDSIAVVLQLALAIDYAIILCHRFSEEKETADTRTACILALSKAIPEISSSCLTTLAGLAAMMFMQFGIGMDLGVVLIKAVLFSILSVFTLMPGLLMLFSKLIERTPHKSFIPKITVWGRFVTSLKYITPPLFVIAFAAAAYLAGNCPYSYGTNTVKTEKKNETEIARENIDNVFGSQNTLAVVVPAGDYETEERLLKRLSAFPQVDTALGLANVEVKDGYVLTDALTPRQFSELTDMDMEICRLFYKAYAADREEYVRIINNIDVFKVPIIDMFQFLYQYVGDGYLDQGYITLDDDTRSDLDDLNKQINDAKEQLQSEKYSRMLLNLALPEEGQETFAFLDTLHEVIGGYYPAGSFYLVGNSTSDYDLASSFSHDNTLISVLTIVFVILVLLFTFMSVGLPVLLILVIQGSVWLNFSFPTLQNSPVYFLSYLIVSSIQMGANIDYAIVISSRYQELKNKMPRREAMIETLNLSFPTIFTSGTIMASAGIFISKMTTDPAIYAVGLCIGRGTIISMLLVMGILPGILLLGDTIIDRTTFNIKYPAIVQTTEAVGMVRLDGRIRGTVSGKIDAEVHGVLMGDVSAVISAGNPDAVKAIGELPDGEDPGSLEEKPDENEKNTEKGENDHEA</sequence>
<dbReference type="Proteomes" id="UP000647491">
    <property type="component" value="Unassembled WGS sequence"/>
</dbReference>
<evidence type="ECO:0000256" key="4">
    <source>
        <dbReference type="ARBA" id="ARBA00022989"/>
    </source>
</evidence>
<evidence type="ECO:0000256" key="8">
    <source>
        <dbReference type="SAM" id="Phobius"/>
    </source>
</evidence>
<feature type="transmembrane region" description="Helical" evidence="8">
    <location>
        <begin position="703"/>
        <end position="725"/>
    </location>
</feature>
<feature type="domain" description="Membrane transport protein MMPL" evidence="9">
    <location>
        <begin position="588"/>
        <end position="761"/>
    </location>
</feature>
<feature type="transmembrane region" description="Helical" evidence="8">
    <location>
        <begin position="611"/>
        <end position="641"/>
    </location>
</feature>
<keyword evidence="4 8" id="KW-1133">Transmembrane helix</keyword>
<dbReference type="Pfam" id="PF03176">
    <property type="entry name" value="MMPL"/>
    <property type="match status" value="2"/>
</dbReference>
<organism evidence="10 11">
    <name type="scientific">Enterocloster hominis</name>
    <name type="common">ex Liu et al. 2021</name>
    <dbReference type="NCBI Taxonomy" id="2763663"/>
    <lineage>
        <taxon>Bacteria</taxon>
        <taxon>Bacillati</taxon>
        <taxon>Bacillota</taxon>
        <taxon>Clostridia</taxon>
        <taxon>Lachnospirales</taxon>
        <taxon>Lachnospiraceae</taxon>
        <taxon>Enterocloster</taxon>
    </lineage>
</organism>
<dbReference type="InterPro" id="IPR004869">
    <property type="entry name" value="MMPL_dom"/>
</dbReference>
<feature type="domain" description="Membrane transport protein MMPL" evidence="9">
    <location>
        <begin position="129"/>
        <end position="354"/>
    </location>
</feature>
<feature type="transmembrane region" description="Helical" evidence="8">
    <location>
        <begin position="307"/>
        <end position="331"/>
    </location>
</feature>
<gene>
    <name evidence="10" type="ORF">H8708_00825</name>
</gene>
<evidence type="ECO:0000256" key="7">
    <source>
        <dbReference type="SAM" id="MobiDB-lite"/>
    </source>
</evidence>
<keyword evidence="11" id="KW-1185">Reference proteome</keyword>
<evidence type="ECO:0000313" key="11">
    <source>
        <dbReference type="Proteomes" id="UP000647491"/>
    </source>
</evidence>
<feature type="transmembrane region" description="Helical" evidence="8">
    <location>
        <begin position="23"/>
        <end position="43"/>
    </location>
</feature>
<feature type="transmembrane region" description="Helical" evidence="8">
    <location>
        <begin position="661"/>
        <end position="682"/>
    </location>
</feature>
<name>A0ABR7NNY0_9FIRM</name>
<dbReference type="InterPro" id="IPR050545">
    <property type="entry name" value="Mycobact_MmpL"/>
</dbReference>
<evidence type="ECO:0000256" key="6">
    <source>
        <dbReference type="SAM" id="Coils"/>
    </source>
</evidence>
<dbReference type="RefSeq" id="WP_262426672.1">
    <property type="nucleotide sequence ID" value="NZ_JACRTJ010000002.1"/>
</dbReference>
<dbReference type="Gene3D" id="1.20.1640.10">
    <property type="entry name" value="Multidrug efflux transporter AcrB transmembrane domain"/>
    <property type="match status" value="2"/>
</dbReference>
<evidence type="ECO:0000256" key="5">
    <source>
        <dbReference type="ARBA" id="ARBA00023136"/>
    </source>
</evidence>
<feature type="transmembrane region" description="Helical" evidence="8">
    <location>
        <begin position="231"/>
        <end position="251"/>
    </location>
</feature>
<evidence type="ECO:0000256" key="1">
    <source>
        <dbReference type="ARBA" id="ARBA00004651"/>
    </source>
</evidence>
<protein>
    <submittedName>
        <fullName evidence="10">MMPL family transporter</fullName>
    </submittedName>
</protein>
<evidence type="ECO:0000256" key="2">
    <source>
        <dbReference type="ARBA" id="ARBA00022475"/>
    </source>
</evidence>
<keyword evidence="5 8" id="KW-0472">Membrane</keyword>
<feature type="coiled-coil region" evidence="6">
    <location>
        <begin position="527"/>
        <end position="554"/>
    </location>
</feature>
<comment type="caution">
    <text evidence="10">The sequence shown here is derived from an EMBL/GenBank/DDBJ whole genome shotgun (WGS) entry which is preliminary data.</text>
</comment>
<dbReference type="PANTHER" id="PTHR33406">
    <property type="entry name" value="MEMBRANE PROTEIN MJ1562-RELATED"/>
    <property type="match status" value="1"/>
</dbReference>
<evidence type="ECO:0000256" key="3">
    <source>
        <dbReference type="ARBA" id="ARBA00022692"/>
    </source>
</evidence>
<dbReference type="PANTHER" id="PTHR33406:SF13">
    <property type="entry name" value="MEMBRANE PROTEIN YDFJ"/>
    <property type="match status" value="1"/>
</dbReference>
<keyword evidence="2" id="KW-1003">Cell membrane</keyword>
<keyword evidence="6" id="KW-0175">Coiled coil</keyword>